<dbReference type="AlphaFoldDB" id="A0A8H7V198"/>
<dbReference type="GO" id="GO:0000785">
    <property type="term" value="C:chromatin"/>
    <property type="evidence" value="ECO:0007669"/>
    <property type="project" value="TreeGrafter"/>
</dbReference>
<dbReference type="PANTHER" id="PTHR10694">
    <property type="entry name" value="LYSINE-SPECIFIC DEMETHYLASE"/>
    <property type="match status" value="1"/>
</dbReference>
<dbReference type="Gene3D" id="2.60.120.650">
    <property type="entry name" value="Cupin"/>
    <property type="match status" value="1"/>
</dbReference>
<dbReference type="SMART" id="SM00545">
    <property type="entry name" value="JmjN"/>
    <property type="match status" value="1"/>
</dbReference>
<dbReference type="EMBL" id="JAEPRD010000093">
    <property type="protein sequence ID" value="KAG2199673.1"/>
    <property type="molecule type" value="Genomic_DNA"/>
</dbReference>
<dbReference type="GO" id="GO:0046872">
    <property type="term" value="F:metal ion binding"/>
    <property type="evidence" value="ECO:0007669"/>
    <property type="project" value="UniProtKB-KW"/>
</dbReference>
<gene>
    <name evidence="4" type="ORF">INT47_005198</name>
</gene>
<evidence type="ECO:0000259" key="3">
    <source>
        <dbReference type="PROSITE" id="PS51183"/>
    </source>
</evidence>
<keyword evidence="2" id="KW-0408">Iron</keyword>
<protein>
    <recommendedName>
        <fullName evidence="3">JmjN domain-containing protein</fullName>
    </recommendedName>
</protein>
<dbReference type="Proteomes" id="UP000603453">
    <property type="component" value="Unassembled WGS sequence"/>
</dbReference>
<organism evidence="4 5">
    <name type="scientific">Mucor saturninus</name>
    <dbReference type="NCBI Taxonomy" id="64648"/>
    <lineage>
        <taxon>Eukaryota</taxon>
        <taxon>Fungi</taxon>
        <taxon>Fungi incertae sedis</taxon>
        <taxon>Mucoromycota</taxon>
        <taxon>Mucoromycotina</taxon>
        <taxon>Mucoromycetes</taxon>
        <taxon>Mucorales</taxon>
        <taxon>Mucorineae</taxon>
        <taxon>Mucoraceae</taxon>
        <taxon>Mucor</taxon>
    </lineage>
</organism>
<feature type="domain" description="JmjN" evidence="3">
    <location>
        <begin position="35"/>
        <end position="76"/>
    </location>
</feature>
<evidence type="ECO:0000256" key="1">
    <source>
        <dbReference type="ARBA" id="ARBA00022723"/>
    </source>
</evidence>
<sequence>MATDGGLPFDLSTVKTKADEDHVRKNKRIFGIKEAPTFYPTREEFKDPLSYIEKISLQGKKYGIIKIVLPKEYKPGLCTQTMYFHVKRSQVRLPKRYYAK</sequence>
<dbReference type="GO" id="GO:0005634">
    <property type="term" value="C:nucleus"/>
    <property type="evidence" value="ECO:0007669"/>
    <property type="project" value="TreeGrafter"/>
</dbReference>
<evidence type="ECO:0000313" key="4">
    <source>
        <dbReference type="EMBL" id="KAG2199673.1"/>
    </source>
</evidence>
<dbReference type="GO" id="GO:0034647">
    <property type="term" value="F:histone H3K4me/H3K4me2/H3K4me3 demethylase activity"/>
    <property type="evidence" value="ECO:0007669"/>
    <property type="project" value="TreeGrafter"/>
</dbReference>
<dbReference type="InterPro" id="IPR003349">
    <property type="entry name" value="JmjN"/>
</dbReference>
<keyword evidence="1" id="KW-0479">Metal-binding</keyword>
<dbReference type="GO" id="GO:0006355">
    <property type="term" value="P:regulation of DNA-templated transcription"/>
    <property type="evidence" value="ECO:0007669"/>
    <property type="project" value="TreeGrafter"/>
</dbReference>
<reference evidence="4" key="1">
    <citation type="submission" date="2020-12" db="EMBL/GenBank/DDBJ databases">
        <title>Metabolic potential, ecology and presence of endohyphal bacteria is reflected in genomic diversity of Mucoromycotina.</title>
        <authorList>
            <person name="Muszewska A."/>
            <person name="Okrasinska A."/>
            <person name="Steczkiewicz K."/>
            <person name="Drgas O."/>
            <person name="Orlowska M."/>
            <person name="Perlinska-Lenart U."/>
            <person name="Aleksandrzak-Piekarczyk T."/>
            <person name="Szatraj K."/>
            <person name="Zielenkiewicz U."/>
            <person name="Pilsyk S."/>
            <person name="Malc E."/>
            <person name="Mieczkowski P."/>
            <person name="Kruszewska J.S."/>
            <person name="Biernat P."/>
            <person name="Pawlowska J."/>
        </authorList>
    </citation>
    <scope>NUCLEOTIDE SEQUENCE</scope>
    <source>
        <strain evidence="4">WA0000017839</strain>
    </source>
</reference>
<proteinExistence type="predicted"/>
<dbReference type="PANTHER" id="PTHR10694:SF33">
    <property type="entry name" value="LYSINE-SPECIFIC DEMETHYLASE 5"/>
    <property type="match status" value="1"/>
</dbReference>
<dbReference type="OrthoDB" id="2410471at2759"/>
<accession>A0A8H7V198</accession>
<keyword evidence="5" id="KW-1185">Reference proteome</keyword>
<name>A0A8H7V198_9FUNG</name>
<comment type="caution">
    <text evidence="4">The sequence shown here is derived from an EMBL/GenBank/DDBJ whole genome shotgun (WGS) entry which is preliminary data.</text>
</comment>
<dbReference type="Pfam" id="PF02375">
    <property type="entry name" value="JmjN"/>
    <property type="match status" value="1"/>
</dbReference>
<evidence type="ECO:0000256" key="2">
    <source>
        <dbReference type="ARBA" id="ARBA00023004"/>
    </source>
</evidence>
<evidence type="ECO:0000313" key="5">
    <source>
        <dbReference type="Proteomes" id="UP000603453"/>
    </source>
</evidence>
<dbReference type="PROSITE" id="PS51183">
    <property type="entry name" value="JMJN"/>
    <property type="match status" value="1"/>
</dbReference>